<proteinExistence type="predicted"/>
<dbReference type="OrthoDB" id="6774213at2759"/>
<gene>
    <name evidence="2" type="ORF">ILUMI_19795</name>
</gene>
<accession>A0A8K0G5I0</accession>
<feature type="non-terminal residue" evidence="2">
    <location>
        <position position="1"/>
    </location>
</feature>
<dbReference type="InterPro" id="IPR052638">
    <property type="entry name" value="PiggyBac_TE-derived"/>
</dbReference>
<sequence length="189" mass="21954">HAMNSNLINQSNKMLRWFYNVFVSFLPENEPHYNEFAAHIRLSTGQFRILYRDEENSTDIEEYAANREPESVLLRLSNPENLTIRLRFSSVAMKSEFIELAFVNSHIVSGYHSLPSERDYWSESEDLGVQLVKDAISCNVYLEIKSILHFQDNSTANANKHDKTFELKPLIDMINGNLRDGAFSKKIYQ</sequence>
<evidence type="ECO:0000313" key="2">
    <source>
        <dbReference type="EMBL" id="KAF2886378.1"/>
    </source>
</evidence>
<dbReference type="GO" id="GO:0043565">
    <property type="term" value="F:sequence-specific DNA binding"/>
    <property type="evidence" value="ECO:0007669"/>
    <property type="project" value="TreeGrafter"/>
</dbReference>
<dbReference type="InterPro" id="IPR029526">
    <property type="entry name" value="PGBD"/>
</dbReference>
<organism evidence="2 3">
    <name type="scientific">Ignelater luminosus</name>
    <name type="common">Cucubano</name>
    <name type="synonym">Pyrophorus luminosus</name>
    <dbReference type="NCBI Taxonomy" id="2038154"/>
    <lineage>
        <taxon>Eukaryota</taxon>
        <taxon>Metazoa</taxon>
        <taxon>Ecdysozoa</taxon>
        <taxon>Arthropoda</taxon>
        <taxon>Hexapoda</taxon>
        <taxon>Insecta</taxon>
        <taxon>Pterygota</taxon>
        <taxon>Neoptera</taxon>
        <taxon>Endopterygota</taxon>
        <taxon>Coleoptera</taxon>
        <taxon>Polyphaga</taxon>
        <taxon>Elateriformia</taxon>
        <taxon>Elateroidea</taxon>
        <taxon>Elateridae</taxon>
        <taxon>Agrypninae</taxon>
        <taxon>Pyrophorini</taxon>
        <taxon>Ignelater</taxon>
    </lineage>
</organism>
<dbReference type="Pfam" id="PF13843">
    <property type="entry name" value="DDE_Tnp_1_7"/>
    <property type="match status" value="1"/>
</dbReference>
<dbReference type="EMBL" id="VTPC01087873">
    <property type="protein sequence ID" value="KAF2886378.1"/>
    <property type="molecule type" value="Genomic_DNA"/>
</dbReference>
<reference evidence="2" key="1">
    <citation type="submission" date="2019-08" db="EMBL/GenBank/DDBJ databases">
        <title>The genome of the North American firefly Photinus pyralis.</title>
        <authorList>
            <consortium name="Photinus pyralis genome working group"/>
            <person name="Fallon T.R."/>
            <person name="Sander Lower S.E."/>
            <person name="Weng J.-K."/>
        </authorList>
    </citation>
    <scope>NUCLEOTIDE SEQUENCE</scope>
    <source>
        <strain evidence="2">TRF0915ILg1</strain>
        <tissue evidence="2">Whole body</tissue>
    </source>
</reference>
<protein>
    <recommendedName>
        <fullName evidence="1">PiggyBac transposable element-derived protein domain-containing protein</fullName>
    </recommendedName>
</protein>
<dbReference type="PANTHER" id="PTHR47055">
    <property type="entry name" value="DDE_TNP_1_7 DOMAIN-CONTAINING PROTEIN"/>
    <property type="match status" value="1"/>
</dbReference>
<comment type="caution">
    <text evidence="2">The sequence shown here is derived from an EMBL/GenBank/DDBJ whole genome shotgun (WGS) entry which is preliminary data.</text>
</comment>
<feature type="domain" description="PiggyBac transposable element-derived protein" evidence="1">
    <location>
        <begin position="100"/>
        <end position="178"/>
    </location>
</feature>
<keyword evidence="3" id="KW-1185">Reference proteome</keyword>
<evidence type="ECO:0000259" key="1">
    <source>
        <dbReference type="Pfam" id="PF13843"/>
    </source>
</evidence>
<dbReference type="PANTHER" id="PTHR47055:SF3">
    <property type="entry name" value="PHORBOL-ESTER_DAG-TYPE DOMAIN-CONTAINING PROTEIN"/>
    <property type="match status" value="1"/>
</dbReference>
<evidence type="ECO:0000313" key="3">
    <source>
        <dbReference type="Proteomes" id="UP000801492"/>
    </source>
</evidence>
<dbReference type="Proteomes" id="UP000801492">
    <property type="component" value="Unassembled WGS sequence"/>
</dbReference>
<name>A0A8K0G5I0_IGNLU</name>
<dbReference type="AlphaFoldDB" id="A0A8K0G5I0"/>